<evidence type="ECO:0000313" key="2">
    <source>
        <dbReference type="EMBL" id="AIY18207.2"/>
    </source>
</evidence>
<dbReference type="KEGG" id="psim:KR76_18100"/>
<reference evidence="2 3" key="1">
    <citation type="journal article" date="2015" name="Genome Announc.">
        <title>Complete Genome Sequence of Steroid-Transforming Nocardioides simplex VKM Ac-2033D.</title>
        <authorList>
            <person name="Shtratnikova V.Y."/>
            <person name="Schelkunov M.I."/>
            <person name="Pekov Y.A."/>
            <person name="Fokina V.V."/>
            <person name="Logacheva M.D."/>
            <person name="Sokolov S.L."/>
            <person name="Bragin E.Y."/>
            <person name="Ashapkin V.V."/>
            <person name="Donova M.V."/>
        </authorList>
    </citation>
    <scope>NUCLEOTIDE SEQUENCE [LARGE SCALE GENOMIC DNA]</scope>
    <source>
        <strain evidence="2 3">VKM Ac-2033D</strain>
    </source>
</reference>
<dbReference type="STRING" id="2045.KR76_18100"/>
<sequence>MTAALVGFAIASAKGGAEGRAPDVAPTPAASTTAPARQPGPDLGTPLADCPEVMRFFERPEVRAVQERLGRAPLPSDGFVGGCPNVKALEEAFRRAQDRTGAGATPGAP</sequence>
<dbReference type="EMBL" id="CP009896">
    <property type="protein sequence ID" value="AIY18207.2"/>
    <property type="molecule type" value="Genomic_DNA"/>
</dbReference>
<gene>
    <name evidence="2" type="ORF">KR76_18100</name>
</gene>
<name>A0A0A1DNI9_NOCSI</name>
<dbReference type="Proteomes" id="UP000030300">
    <property type="component" value="Chromosome"/>
</dbReference>
<organism evidence="2 3">
    <name type="scientific">Nocardioides simplex</name>
    <name type="common">Arthrobacter simplex</name>
    <dbReference type="NCBI Taxonomy" id="2045"/>
    <lineage>
        <taxon>Bacteria</taxon>
        <taxon>Bacillati</taxon>
        <taxon>Actinomycetota</taxon>
        <taxon>Actinomycetes</taxon>
        <taxon>Propionibacteriales</taxon>
        <taxon>Nocardioidaceae</taxon>
        <taxon>Pimelobacter</taxon>
    </lineage>
</organism>
<protein>
    <submittedName>
        <fullName evidence="2">Uncharacterized protein</fullName>
    </submittedName>
</protein>
<accession>A0A0A1DNI9</accession>
<evidence type="ECO:0000256" key="1">
    <source>
        <dbReference type="SAM" id="MobiDB-lite"/>
    </source>
</evidence>
<dbReference type="HOGENOM" id="CLU_2181137_0_0_11"/>
<dbReference type="AlphaFoldDB" id="A0A0A1DNI9"/>
<feature type="region of interest" description="Disordered" evidence="1">
    <location>
        <begin position="15"/>
        <end position="48"/>
    </location>
</feature>
<proteinExistence type="predicted"/>
<keyword evidence="3" id="KW-1185">Reference proteome</keyword>
<feature type="compositionally biased region" description="Low complexity" evidence="1">
    <location>
        <begin position="22"/>
        <end position="36"/>
    </location>
</feature>
<evidence type="ECO:0000313" key="3">
    <source>
        <dbReference type="Proteomes" id="UP000030300"/>
    </source>
</evidence>